<gene>
    <name evidence="2" type="ORF">DXF87_18285</name>
</gene>
<organism evidence="2 3">
    <name type="scientific">Enterobacter roggenkampii</name>
    <dbReference type="NCBI Taxonomy" id="1812935"/>
    <lineage>
        <taxon>Bacteria</taxon>
        <taxon>Pseudomonadati</taxon>
        <taxon>Pseudomonadota</taxon>
        <taxon>Gammaproteobacteria</taxon>
        <taxon>Enterobacterales</taxon>
        <taxon>Enterobacteriaceae</taxon>
        <taxon>Enterobacter</taxon>
        <taxon>Enterobacter cloacae complex</taxon>
    </lineage>
</organism>
<evidence type="ECO:0000313" key="2">
    <source>
        <dbReference type="EMBL" id="RDT58321.1"/>
    </source>
</evidence>
<reference evidence="2 3" key="1">
    <citation type="submission" date="2018-07" db="EMBL/GenBank/DDBJ databases">
        <title>The use of a cohorting ward and systematic surveillance cultures for the control of a Klebsiella pneumoniae carbapenemase (KPC)-producing Enterobacteriaceae outbreak.</title>
        <authorList>
            <person name="Doi Y."/>
        </authorList>
    </citation>
    <scope>NUCLEOTIDE SEQUENCE [LARGE SCALE GENOMIC DNA]</scope>
    <source>
        <strain evidence="2 3">1-RC-17-04017</strain>
    </source>
</reference>
<protein>
    <submittedName>
        <fullName evidence="2">Uncharacterized protein</fullName>
    </submittedName>
</protein>
<evidence type="ECO:0000256" key="1">
    <source>
        <dbReference type="SAM" id="Phobius"/>
    </source>
</evidence>
<keyword evidence="1" id="KW-1133">Transmembrane helix</keyword>
<proteinExistence type="predicted"/>
<dbReference type="AlphaFoldDB" id="A0ABD7GSW9"/>
<feature type="transmembrane region" description="Helical" evidence="1">
    <location>
        <begin position="37"/>
        <end position="58"/>
    </location>
</feature>
<keyword evidence="1" id="KW-0812">Transmembrane</keyword>
<sequence length="59" mass="6798">MLHKAIINKITLFIKIKGMFEVIPFFSGVYSDKPASFYIMLCMIIYTIVQTITFTVIFG</sequence>
<evidence type="ECO:0000313" key="3">
    <source>
        <dbReference type="Proteomes" id="UP000255291"/>
    </source>
</evidence>
<keyword evidence="1" id="KW-0472">Membrane</keyword>
<accession>A0ABD7GSW9</accession>
<dbReference type="Proteomes" id="UP000255291">
    <property type="component" value="Unassembled WGS sequence"/>
</dbReference>
<dbReference type="EMBL" id="QRBW01000042">
    <property type="protein sequence ID" value="RDT58321.1"/>
    <property type="molecule type" value="Genomic_DNA"/>
</dbReference>
<name>A0ABD7GSW9_9ENTR</name>
<comment type="caution">
    <text evidence="2">The sequence shown here is derived from an EMBL/GenBank/DDBJ whole genome shotgun (WGS) entry which is preliminary data.</text>
</comment>